<name>A0A9P6LUR0_MORAP</name>
<dbReference type="Proteomes" id="UP000738359">
    <property type="component" value="Unassembled WGS sequence"/>
</dbReference>
<keyword evidence="2" id="KW-1185">Reference proteome</keyword>
<comment type="caution">
    <text evidence="1">The sequence shown here is derived from an EMBL/GenBank/DDBJ whole genome shotgun (WGS) entry which is preliminary data.</text>
</comment>
<sequence>MATSGSETTTTSAPVPATVYNTFPYNGHVGGHEFIDRIETPGCRRILYAILEPDVRKRVTIEQVVRDEWVARIRFCTDRVSLQEQQAAMVFGGPAAAGAANAAKYMQG</sequence>
<reference evidence="1" key="1">
    <citation type="journal article" date="2020" name="Fungal Divers.">
        <title>Resolving the Mortierellaceae phylogeny through synthesis of multi-gene phylogenetics and phylogenomics.</title>
        <authorList>
            <person name="Vandepol N."/>
            <person name="Liber J."/>
            <person name="Desiro A."/>
            <person name="Na H."/>
            <person name="Kennedy M."/>
            <person name="Barry K."/>
            <person name="Grigoriev I.V."/>
            <person name="Miller A.N."/>
            <person name="O'Donnell K."/>
            <person name="Stajich J.E."/>
            <person name="Bonito G."/>
        </authorList>
    </citation>
    <scope>NUCLEOTIDE SEQUENCE</scope>
    <source>
        <strain evidence="1">CK1249</strain>
    </source>
</reference>
<protein>
    <submittedName>
        <fullName evidence="1">Uncharacterized protein</fullName>
    </submittedName>
</protein>
<dbReference type="EMBL" id="JAAAHY010002993">
    <property type="protein sequence ID" value="KAF9943669.1"/>
    <property type="molecule type" value="Genomic_DNA"/>
</dbReference>
<feature type="non-terminal residue" evidence="1">
    <location>
        <position position="108"/>
    </location>
</feature>
<proteinExistence type="predicted"/>
<evidence type="ECO:0000313" key="2">
    <source>
        <dbReference type="Proteomes" id="UP000738359"/>
    </source>
</evidence>
<evidence type="ECO:0000313" key="1">
    <source>
        <dbReference type="EMBL" id="KAF9943669.1"/>
    </source>
</evidence>
<organism evidence="1 2">
    <name type="scientific">Mortierella alpina</name>
    <name type="common">Oleaginous fungus</name>
    <name type="synonym">Mortierella renispora</name>
    <dbReference type="NCBI Taxonomy" id="64518"/>
    <lineage>
        <taxon>Eukaryota</taxon>
        <taxon>Fungi</taxon>
        <taxon>Fungi incertae sedis</taxon>
        <taxon>Mucoromycota</taxon>
        <taxon>Mortierellomycotina</taxon>
        <taxon>Mortierellomycetes</taxon>
        <taxon>Mortierellales</taxon>
        <taxon>Mortierellaceae</taxon>
        <taxon>Mortierella</taxon>
    </lineage>
</organism>
<dbReference type="AlphaFoldDB" id="A0A9P6LUR0"/>
<gene>
    <name evidence="1" type="ORF">BGZ70_005595</name>
</gene>
<dbReference type="OrthoDB" id="6513151at2759"/>
<accession>A0A9P6LUR0</accession>